<keyword evidence="7" id="KW-0735">Signal-anchor</keyword>
<keyword evidence="9 12" id="KW-0333">Golgi apparatus</keyword>
<dbReference type="GO" id="GO:0008417">
    <property type="term" value="F:fucosyltransferase activity"/>
    <property type="evidence" value="ECO:0007669"/>
    <property type="project" value="InterPro"/>
</dbReference>
<proteinExistence type="inferred from homology"/>
<keyword evidence="16" id="KW-1185">Reference proteome</keyword>
<feature type="non-terminal residue" evidence="15">
    <location>
        <position position="184"/>
    </location>
</feature>
<evidence type="ECO:0000256" key="5">
    <source>
        <dbReference type="ARBA" id="ARBA00022679"/>
    </source>
</evidence>
<evidence type="ECO:0000256" key="10">
    <source>
        <dbReference type="ARBA" id="ARBA00023136"/>
    </source>
</evidence>
<evidence type="ECO:0000313" key="16">
    <source>
        <dbReference type="Proteomes" id="UP000288716"/>
    </source>
</evidence>
<dbReference type="SUPFAM" id="SSF53756">
    <property type="entry name" value="UDP-Glycosyltransferase/glycogen phosphorylase"/>
    <property type="match status" value="1"/>
</dbReference>
<dbReference type="InterPro" id="IPR038577">
    <property type="entry name" value="GT10-like_C_sf"/>
</dbReference>
<evidence type="ECO:0000313" key="15">
    <source>
        <dbReference type="EMBL" id="RWS20827.1"/>
    </source>
</evidence>
<evidence type="ECO:0000256" key="11">
    <source>
        <dbReference type="ARBA" id="ARBA00023180"/>
    </source>
</evidence>
<dbReference type="InterPro" id="IPR055270">
    <property type="entry name" value="Glyco_tran_10_C"/>
</dbReference>
<keyword evidence="10" id="KW-0472">Membrane</keyword>
<evidence type="ECO:0000256" key="8">
    <source>
        <dbReference type="ARBA" id="ARBA00022989"/>
    </source>
</evidence>
<name>A0A443RZW7_9ACAR</name>
<evidence type="ECO:0000256" key="1">
    <source>
        <dbReference type="ARBA" id="ARBA00004447"/>
    </source>
</evidence>
<keyword evidence="11" id="KW-0325">Glycoprotein</keyword>
<comment type="similarity">
    <text evidence="3 12">Belongs to the glycosyltransferase 10 family.</text>
</comment>
<gene>
    <name evidence="15" type="ORF">B4U80_06029</name>
</gene>
<dbReference type="EC" id="2.4.1.-" evidence="12"/>
<evidence type="ECO:0000256" key="9">
    <source>
        <dbReference type="ARBA" id="ARBA00023034"/>
    </source>
</evidence>
<dbReference type="PANTHER" id="PTHR48438:SF1">
    <property type="entry name" value="ALPHA-(1,3)-FUCOSYLTRANSFERASE C-RELATED"/>
    <property type="match status" value="1"/>
</dbReference>
<reference evidence="15 16" key="1">
    <citation type="journal article" date="2018" name="Gigascience">
        <title>Genomes of trombidid mites reveal novel predicted allergens and laterally-transferred genes associated with secondary metabolism.</title>
        <authorList>
            <person name="Dong X."/>
            <person name="Chaisiri K."/>
            <person name="Xia D."/>
            <person name="Armstrong S.D."/>
            <person name="Fang Y."/>
            <person name="Donnelly M.J."/>
            <person name="Kadowaki T."/>
            <person name="McGarry J.W."/>
            <person name="Darby A.C."/>
            <person name="Makepeace B.L."/>
        </authorList>
    </citation>
    <scope>NUCLEOTIDE SEQUENCE [LARGE SCALE GENOMIC DNA]</scope>
    <source>
        <strain evidence="15">UoL-UT</strain>
    </source>
</reference>
<evidence type="ECO:0000256" key="4">
    <source>
        <dbReference type="ARBA" id="ARBA00022676"/>
    </source>
</evidence>
<dbReference type="EMBL" id="NCKV01015265">
    <property type="protein sequence ID" value="RWS20827.1"/>
    <property type="molecule type" value="Genomic_DNA"/>
</dbReference>
<evidence type="ECO:0000256" key="12">
    <source>
        <dbReference type="RuleBase" id="RU003832"/>
    </source>
</evidence>
<evidence type="ECO:0000256" key="3">
    <source>
        <dbReference type="ARBA" id="ARBA00008919"/>
    </source>
</evidence>
<keyword evidence="4 12" id="KW-0328">Glycosyltransferase</keyword>
<dbReference type="GO" id="GO:0032580">
    <property type="term" value="C:Golgi cisterna membrane"/>
    <property type="evidence" value="ECO:0007669"/>
    <property type="project" value="UniProtKB-SubCell"/>
</dbReference>
<keyword evidence="8" id="KW-1133">Transmembrane helix</keyword>
<comment type="subcellular location">
    <subcellularLocation>
        <location evidence="1 12">Golgi apparatus</location>
        <location evidence="1 12">Golgi stack membrane</location>
        <topology evidence="1 12">Single-pass type II membrane protein</topology>
    </subcellularLocation>
</comment>
<evidence type="ECO:0000256" key="7">
    <source>
        <dbReference type="ARBA" id="ARBA00022968"/>
    </source>
</evidence>
<sequence>MFYQHPWLRKPASHSIIGRNENVSNFKVDAILFHLWDLSSSDFPKQKSTSKPWVLFNLESPSRFNETKFKPVSHLFDWTLMYNKDSSVFVPYGVMIKKQIKGENNFHWKLNIDRMKDKKTLIKVNNYSSRIKEKQVAWFVSNCHTPSNREEYVKQLSKFIEVDIYGACGKLKCSKKQTHECKQM</sequence>
<comment type="pathway">
    <text evidence="2">Protein modification; protein glycosylation.</text>
</comment>
<organism evidence="15 16">
    <name type="scientific">Leptotrombidium deliense</name>
    <dbReference type="NCBI Taxonomy" id="299467"/>
    <lineage>
        <taxon>Eukaryota</taxon>
        <taxon>Metazoa</taxon>
        <taxon>Ecdysozoa</taxon>
        <taxon>Arthropoda</taxon>
        <taxon>Chelicerata</taxon>
        <taxon>Arachnida</taxon>
        <taxon>Acari</taxon>
        <taxon>Acariformes</taxon>
        <taxon>Trombidiformes</taxon>
        <taxon>Prostigmata</taxon>
        <taxon>Anystina</taxon>
        <taxon>Parasitengona</taxon>
        <taxon>Trombiculoidea</taxon>
        <taxon>Trombiculidae</taxon>
        <taxon>Leptotrombidium</taxon>
    </lineage>
</organism>
<comment type="caution">
    <text evidence="15">The sequence shown here is derived from an EMBL/GenBank/DDBJ whole genome shotgun (WGS) entry which is preliminary data.</text>
</comment>
<dbReference type="OrthoDB" id="427096at2759"/>
<dbReference type="STRING" id="299467.A0A443RZW7"/>
<dbReference type="AlphaFoldDB" id="A0A443RZW7"/>
<dbReference type="Proteomes" id="UP000288716">
    <property type="component" value="Unassembled WGS sequence"/>
</dbReference>
<dbReference type="Gene3D" id="3.40.50.11660">
    <property type="entry name" value="Glycosyl transferase family 10, C-terminal domain"/>
    <property type="match status" value="1"/>
</dbReference>
<keyword evidence="5 12" id="KW-0808">Transferase</keyword>
<dbReference type="PANTHER" id="PTHR48438">
    <property type="entry name" value="ALPHA-(1,3)-FUCOSYLTRANSFERASE C-RELATED"/>
    <property type="match status" value="1"/>
</dbReference>
<feature type="domain" description="Fucosyltransferase N-terminal" evidence="14">
    <location>
        <begin position="27"/>
        <end position="93"/>
    </location>
</feature>
<protein>
    <recommendedName>
        <fullName evidence="12">Fucosyltransferase</fullName>
        <ecNumber evidence="12">2.4.1.-</ecNumber>
    </recommendedName>
</protein>
<dbReference type="VEuPathDB" id="VectorBase:LDEU011213"/>
<evidence type="ECO:0000256" key="6">
    <source>
        <dbReference type="ARBA" id="ARBA00022692"/>
    </source>
</evidence>
<dbReference type="Pfam" id="PF00852">
    <property type="entry name" value="Glyco_transf_10"/>
    <property type="match status" value="1"/>
</dbReference>
<dbReference type="InterPro" id="IPR031481">
    <property type="entry name" value="Glyco_tran_10_N"/>
</dbReference>
<evidence type="ECO:0000259" key="14">
    <source>
        <dbReference type="Pfam" id="PF17039"/>
    </source>
</evidence>
<evidence type="ECO:0000259" key="13">
    <source>
        <dbReference type="Pfam" id="PF00852"/>
    </source>
</evidence>
<evidence type="ECO:0000256" key="2">
    <source>
        <dbReference type="ARBA" id="ARBA00004922"/>
    </source>
</evidence>
<accession>A0A443RZW7</accession>
<dbReference type="Pfam" id="PF17039">
    <property type="entry name" value="Glyco_tran_10_N"/>
    <property type="match status" value="1"/>
</dbReference>
<dbReference type="InterPro" id="IPR001503">
    <property type="entry name" value="Glyco_trans_10"/>
</dbReference>
<feature type="domain" description="Fucosyltransferase C-terminal" evidence="13">
    <location>
        <begin position="132"/>
        <end position="179"/>
    </location>
</feature>
<keyword evidence="6 12" id="KW-0812">Transmembrane</keyword>
<dbReference type="UniPathway" id="UPA00378"/>